<name>F6GQ98_9VIRU</name>
<dbReference type="KEGG" id="vg:40524648"/>
<accession>F6GQ98</accession>
<organism evidence="1 2">
    <name type="scientific">white sturgeon herpesvirus 2</name>
    <dbReference type="NCBI Taxonomy" id="320884"/>
    <lineage>
        <taxon>Viruses</taxon>
        <taxon>Duplodnaviria</taxon>
        <taxon>Heunggongvirae</taxon>
        <taxon>Peploviricota</taxon>
        <taxon>Herviviricetes</taxon>
        <taxon>Herpesvirales</taxon>
        <taxon>Alloherpesviridae</taxon>
        <taxon>Ictavirus</taxon>
        <taxon>Ictavirus acipenseridallo2</taxon>
    </lineage>
</organism>
<sequence>MENSYSQQASHTEIFDDYRVINTLRFTSLENSKDDKSGLPPIKRFTKIFDRFKIRRGAPDEFAHFNTYLTMMLYGIYNFDMIIANMVDVGVLGMYGFNKILSKTFFNYAIASTEWLLESMDILFSFCAMVARFPIIPEQMLDTTFCILCLYETDHSFANAENRFKTMKCSHFIEIHELFYHIPDVIIEDSIVDTNVVLEMPLDSYHADIAEGHDVRELTLKRDGAIKSRHDGKINNFLKVMSKVRERAMLTKMESTIDEYKKKLSITQKSKHLFHAKKNLNISAAAIINDLLYGQTQRSLVLTEINKLTVFNPERQTPELLLKLKLNNATDKNLITPISTTFYSTAIPPIYKYQHKYNLYAHRIIFFKHMESVGFSNDMITSFQEKLKIVDLKKIVGVQFSTDSFPVKTNAENFQSLIQLYWVIANIFTFITIYDNKIKLYQADNPTIDSQKLSDGLYLFNTTIGFKHTSTQVYGQVVEWHNLLSLLHSYDQLLSVRNFE</sequence>
<dbReference type="EMBL" id="FJ815289">
    <property type="protein sequence ID" value="AEF97718.1"/>
    <property type="molecule type" value="Genomic_DNA"/>
</dbReference>
<proteinExistence type="predicted"/>
<dbReference type="Proteomes" id="UP000243430">
    <property type="component" value="Segment"/>
</dbReference>
<reference evidence="1 2" key="2">
    <citation type="journal article" date="2011" name="Arch. Virol.">
        <title>Partial genome characterization of acipenserid herpesvirus 2: taxonomical proposal for the demarcation of three subfamilies in Alloherpesviridae.</title>
        <authorList>
            <person name="Doszpoly A."/>
            <person name="Somogyi V."/>
            <person name="Lapatra S.E."/>
            <person name="Benko M."/>
        </authorList>
    </citation>
    <scope>NUCLEOTIDE SEQUENCE [LARGE SCALE GENOMIC DNA]</scope>
    <source>
        <strain evidence="2">SRWSHV (Snake River White Sturgeon Herpesvirus)</strain>
    </source>
</reference>
<reference evidence="1 2" key="1">
    <citation type="journal article" date="2008" name="Arch. Virol.">
        <title>Molecular confirmation of a new herpesvirus from catfish (Ameiurus melas) by testing the performance of a novel PCR method, designed to target the DNA polymerase gene of alloherpesviruses.</title>
        <authorList>
            <person name="Doszpoly A."/>
            <person name="Kovacs E.R."/>
            <person name="Bovo G."/>
            <person name="LaPatra S.E."/>
            <person name="Harrach B."/>
            <person name="Benko M."/>
        </authorList>
    </citation>
    <scope>NUCLEOTIDE SEQUENCE [LARGE SCALE GENOMIC DNA]</scope>
    <source>
        <strain evidence="2">SRWSHV (Snake River White Sturgeon Herpesvirus)</strain>
    </source>
</reference>
<dbReference type="RefSeq" id="YP_009664605.1">
    <property type="nucleotide sequence ID" value="NC_043042.1"/>
</dbReference>
<evidence type="ECO:0000313" key="2">
    <source>
        <dbReference type="Proteomes" id="UP000243430"/>
    </source>
</evidence>
<reference evidence="1 2" key="3">
    <citation type="journal article" date="2011" name="Intervirology">
        <title>Comparative analysis of a conserved gene block from the genome of the members of the genus ictalurivirus.</title>
        <authorList>
            <person name="Doszpoly A."/>
            <person name="Benko M."/>
            <person name="Bovo G."/>
            <person name="Lapatra S.E."/>
            <person name="Harrach B."/>
        </authorList>
    </citation>
    <scope>NUCLEOTIDE SEQUENCE [LARGE SCALE GENOMIC DNA]</scope>
    <source>
        <strain evidence="2">SRWSHV (Snake River White Sturgeon Herpesvirus)</strain>
    </source>
</reference>
<dbReference type="GeneID" id="40524648"/>
<evidence type="ECO:0000313" key="1">
    <source>
        <dbReference type="EMBL" id="AEF97718.1"/>
    </source>
</evidence>
<protein>
    <submittedName>
        <fullName evidence="1">ORF64</fullName>
    </submittedName>
</protein>
<keyword evidence="2" id="KW-1185">Reference proteome</keyword>